<evidence type="ECO:0000313" key="1">
    <source>
        <dbReference type="EMBL" id="QOX65420.1"/>
    </source>
</evidence>
<reference evidence="1" key="1">
    <citation type="submission" date="2019-08" db="EMBL/GenBank/DDBJ databases">
        <title>Genome sequence of Clostridiales bacterium MT110.</title>
        <authorList>
            <person name="Cao J."/>
        </authorList>
    </citation>
    <scope>NUCLEOTIDE SEQUENCE</scope>
    <source>
        <strain evidence="1">MT110</strain>
    </source>
</reference>
<dbReference type="EC" id="4.6.1.12" evidence="1"/>
<sequence length="425" mass="46680">MTKEVKTAVIIPAAGSGSRMGGGIPKQYGKLGGMSILARTVKAFADQNEIHDIIIVTNGDFIGRCRKELSALRLLGKVRAIIPGGKERQDSIYEAVRQLPDDVDIVLVHDGVRPFVTGELIRRTIEIAKEQGAAVAAVPVKDTVKTVENNYLTKTLDRKRLYSVQTPQGFRRELLVRAYEEAFRNNYYGTDDAFLVERIGEKSHIVRGDYYNIKITTMEDIVFGEAILGGRIETGTGQPEELLHREQYNTPIDEENGLMTNSSPVDDIRVGSGYDVHKLTEGRKLILGGVELPYEKGLLGHSDADVLLHAIMDAMLGAAALGDIGRHFPDNDEAYRGISSLLLLKEVNNLLKEKGFYVVNLDATVIAERPKIAPYVSLMTDKISNMLQIDGSRVNIKGTTTEGLGFCGRGEGIASQATVLIRRRG</sequence>
<proteinExistence type="predicted"/>
<gene>
    <name evidence="1" type="ORF">FRZ06_19700</name>
</gene>
<organism evidence="1 2">
    <name type="scientific">Anoxybacterium hadale</name>
    <dbReference type="NCBI Taxonomy" id="3408580"/>
    <lineage>
        <taxon>Bacteria</taxon>
        <taxon>Bacillati</taxon>
        <taxon>Bacillota</taxon>
        <taxon>Clostridia</taxon>
        <taxon>Peptostreptococcales</taxon>
        <taxon>Anaerovoracaceae</taxon>
        <taxon>Anoxybacterium</taxon>
    </lineage>
</organism>
<name>A0ACD1AG42_9FIRM</name>
<protein>
    <submittedName>
        <fullName evidence="1">2-C-methyl-D-erythritol 2,4-cyclodiphosphate synthase</fullName>
        <ecNumber evidence="1">4.6.1.12</ecNumber>
    </submittedName>
</protein>
<evidence type="ECO:0000313" key="2">
    <source>
        <dbReference type="Proteomes" id="UP000594014"/>
    </source>
</evidence>
<keyword evidence="1" id="KW-0456">Lyase</keyword>
<dbReference type="EMBL" id="CP042469">
    <property type="protein sequence ID" value="QOX65420.1"/>
    <property type="molecule type" value="Genomic_DNA"/>
</dbReference>
<accession>A0ACD1AG42</accession>
<dbReference type="Proteomes" id="UP000594014">
    <property type="component" value="Chromosome"/>
</dbReference>
<keyword evidence="2" id="KW-1185">Reference proteome</keyword>